<evidence type="ECO:0000313" key="2">
    <source>
        <dbReference type="EMBL" id="KAL1258805.1"/>
    </source>
</evidence>
<sequence>MKNHRSNNNKQQQTYKTQHGLSRVSSEQHRDRCFLESACHELSNPMSACWSTIVQIWLLIWGQGGEVTFVTVPGMDER</sequence>
<comment type="caution">
    <text evidence="2">The sequence shown here is derived from an EMBL/GenBank/DDBJ whole genome shotgun (WGS) entry which is preliminary data.</text>
</comment>
<accession>A0ABR3M2K0</accession>
<gene>
    <name evidence="2" type="ORF">QQF64_009382</name>
</gene>
<dbReference type="EMBL" id="JAYMGO010000016">
    <property type="protein sequence ID" value="KAL1258805.1"/>
    <property type="molecule type" value="Genomic_DNA"/>
</dbReference>
<feature type="region of interest" description="Disordered" evidence="1">
    <location>
        <begin position="1"/>
        <end position="24"/>
    </location>
</feature>
<evidence type="ECO:0000313" key="3">
    <source>
        <dbReference type="Proteomes" id="UP001558613"/>
    </source>
</evidence>
<feature type="compositionally biased region" description="Low complexity" evidence="1">
    <location>
        <begin position="8"/>
        <end position="18"/>
    </location>
</feature>
<keyword evidence="3" id="KW-1185">Reference proteome</keyword>
<protein>
    <submittedName>
        <fullName evidence="2">Uncharacterized protein</fullName>
    </submittedName>
</protein>
<evidence type="ECO:0000256" key="1">
    <source>
        <dbReference type="SAM" id="MobiDB-lite"/>
    </source>
</evidence>
<name>A0ABR3M2K0_9TELE</name>
<dbReference type="Proteomes" id="UP001558613">
    <property type="component" value="Unassembled WGS sequence"/>
</dbReference>
<proteinExistence type="predicted"/>
<organism evidence="2 3">
    <name type="scientific">Cirrhinus molitorella</name>
    <name type="common">mud carp</name>
    <dbReference type="NCBI Taxonomy" id="172907"/>
    <lineage>
        <taxon>Eukaryota</taxon>
        <taxon>Metazoa</taxon>
        <taxon>Chordata</taxon>
        <taxon>Craniata</taxon>
        <taxon>Vertebrata</taxon>
        <taxon>Euteleostomi</taxon>
        <taxon>Actinopterygii</taxon>
        <taxon>Neopterygii</taxon>
        <taxon>Teleostei</taxon>
        <taxon>Ostariophysi</taxon>
        <taxon>Cypriniformes</taxon>
        <taxon>Cyprinidae</taxon>
        <taxon>Labeoninae</taxon>
        <taxon>Labeonini</taxon>
        <taxon>Cirrhinus</taxon>
    </lineage>
</organism>
<reference evidence="2 3" key="1">
    <citation type="submission" date="2023-09" db="EMBL/GenBank/DDBJ databases">
        <authorList>
            <person name="Wang M."/>
        </authorList>
    </citation>
    <scope>NUCLEOTIDE SEQUENCE [LARGE SCALE GENOMIC DNA]</scope>
    <source>
        <strain evidence="2">GT-2023</strain>
        <tissue evidence="2">Liver</tissue>
    </source>
</reference>